<dbReference type="Pfam" id="PF13411">
    <property type="entry name" value="MerR_1"/>
    <property type="match status" value="1"/>
</dbReference>
<evidence type="ECO:0000256" key="2">
    <source>
        <dbReference type="ARBA" id="ARBA00023125"/>
    </source>
</evidence>
<keyword evidence="2" id="KW-0238">DNA-binding</keyword>
<evidence type="ECO:0000313" key="7">
    <source>
        <dbReference type="Proteomes" id="UP000005953"/>
    </source>
</evidence>
<evidence type="ECO:0000256" key="1">
    <source>
        <dbReference type="ARBA" id="ARBA00023015"/>
    </source>
</evidence>
<dbReference type="SUPFAM" id="SSF46955">
    <property type="entry name" value="Putative DNA-binding domain"/>
    <property type="match status" value="1"/>
</dbReference>
<dbReference type="PANTHER" id="PTHR30204:SF94">
    <property type="entry name" value="HEAVY METAL-DEPENDENT TRANSCRIPTIONAL REGULATOR HI_0293-RELATED"/>
    <property type="match status" value="1"/>
</dbReference>
<dbReference type="PROSITE" id="PS00552">
    <property type="entry name" value="HTH_MERR_1"/>
    <property type="match status" value="1"/>
</dbReference>
<dbReference type="Gene3D" id="1.10.1660.10">
    <property type="match status" value="1"/>
</dbReference>
<dbReference type="CDD" id="cd04770">
    <property type="entry name" value="HTH_HMRTR"/>
    <property type="match status" value="1"/>
</dbReference>
<evidence type="ECO:0000256" key="3">
    <source>
        <dbReference type="ARBA" id="ARBA00023163"/>
    </source>
</evidence>
<organism evidence="6 7">
    <name type="scientific">Reinekea blandensis MED297</name>
    <dbReference type="NCBI Taxonomy" id="314283"/>
    <lineage>
        <taxon>Bacteria</taxon>
        <taxon>Pseudomonadati</taxon>
        <taxon>Pseudomonadota</taxon>
        <taxon>Gammaproteobacteria</taxon>
        <taxon>Oceanospirillales</taxon>
        <taxon>Saccharospirillaceae</taxon>
        <taxon>Reinekea</taxon>
    </lineage>
</organism>
<dbReference type="HOGENOM" id="CLU_060077_2_0_6"/>
<feature type="coiled-coil region" evidence="4">
    <location>
        <begin position="82"/>
        <end position="109"/>
    </location>
</feature>
<dbReference type="EMBL" id="AAOE01000001">
    <property type="protein sequence ID" value="EAR11293.1"/>
    <property type="molecule type" value="Genomic_DNA"/>
</dbReference>
<dbReference type="NCBIfam" id="NF007069">
    <property type="entry name" value="PRK09514.1"/>
    <property type="match status" value="1"/>
</dbReference>
<keyword evidence="4" id="KW-0175">Coiled coil</keyword>
<dbReference type="AlphaFoldDB" id="A4B9J2"/>
<dbReference type="STRING" id="314283.MED297_20437"/>
<evidence type="ECO:0000259" key="5">
    <source>
        <dbReference type="PROSITE" id="PS50937"/>
    </source>
</evidence>
<dbReference type="SMART" id="SM00422">
    <property type="entry name" value="HTH_MERR"/>
    <property type="match status" value="1"/>
</dbReference>
<comment type="caution">
    <text evidence="6">The sequence shown here is derived from an EMBL/GenBank/DDBJ whole genome shotgun (WGS) entry which is preliminary data.</text>
</comment>
<dbReference type="PANTHER" id="PTHR30204">
    <property type="entry name" value="REDOX-CYCLING DRUG-SENSING TRANSCRIPTIONAL ACTIVATOR SOXR"/>
    <property type="match status" value="1"/>
</dbReference>
<dbReference type="RefSeq" id="WP_008044841.1">
    <property type="nucleotide sequence ID" value="NZ_CH724151.1"/>
</dbReference>
<sequence>MKIGELAKRSGLSAHTLRYYEKSGLFRASARSDSNYRVYTKDDLDTAKFIKRARNIGFSLDDVQTFLSIRADRPAHVCADAKDLADEKIKEVENQIAELQQVLKALHRLSDACCGGSESAEYCTIIEALDHEDALSTVENGEPE</sequence>
<keyword evidence="1" id="KW-0805">Transcription regulation</keyword>
<protein>
    <submittedName>
        <fullName evidence="6">Zinc-responsive transcriptional regulator</fullName>
    </submittedName>
</protein>
<dbReference type="OrthoDB" id="9808480at2"/>
<accession>A4B9J2</accession>
<reference evidence="6 7" key="1">
    <citation type="submission" date="2006-02" db="EMBL/GenBank/DDBJ databases">
        <authorList>
            <person name="Pinhassi J."/>
            <person name="Pedros-Alio C."/>
            <person name="Ferriera S."/>
            <person name="Johnson J."/>
            <person name="Kravitz S."/>
            <person name="Halpern A."/>
            <person name="Remington K."/>
            <person name="Beeson K."/>
            <person name="Tran B."/>
            <person name="Rogers Y.-H."/>
            <person name="Friedman R."/>
            <person name="Venter J.C."/>
        </authorList>
    </citation>
    <scope>NUCLEOTIDE SEQUENCE [LARGE SCALE GENOMIC DNA]</scope>
    <source>
        <strain evidence="6 7">MED297</strain>
    </source>
</reference>
<evidence type="ECO:0000256" key="4">
    <source>
        <dbReference type="SAM" id="Coils"/>
    </source>
</evidence>
<feature type="domain" description="HTH merR-type" evidence="5">
    <location>
        <begin position="1"/>
        <end position="69"/>
    </location>
</feature>
<dbReference type="GO" id="GO:0003700">
    <property type="term" value="F:DNA-binding transcription factor activity"/>
    <property type="evidence" value="ECO:0007669"/>
    <property type="project" value="InterPro"/>
</dbReference>
<dbReference type="PROSITE" id="PS50937">
    <property type="entry name" value="HTH_MERR_2"/>
    <property type="match status" value="1"/>
</dbReference>
<proteinExistence type="predicted"/>
<evidence type="ECO:0000313" key="6">
    <source>
        <dbReference type="EMBL" id="EAR11293.1"/>
    </source>
</evidence>
<dbReference type="InterPro" id="IPR047057">
    <property type="entry name" value="MerR_fam"/>
</dbReference>
<dbReference type="InterPro" id="IPR000551">
    <property type="entry name" value="MerR-type_HTH_dom"/>
</dbReference>
<dbReference type="GO" id="GO:0003677">
    <property type="term" value="F:DNA binding"/>
    <property type="evidence" value="ECO:0007669"/>
    <property type="project" value="UniProtKB-KW"/>
</dbReference>
<dbReference type="InterPro" id="IPR009061">
    <property type="entry name" value="DNA-bd_dom_put_sf"/>
</dbReference>
<gene>
    <name evidence="6" type="primary">zntR</name>
    <name evidence="6" type="ORF">MED297_20437</name>
</gene>
<name>A4B9J2_9GAMM</name>
<keyword evidence="7" id="KW-1185">Reference proteome</keyword>
<dbReference type="PRINTS" id="PR00040">
    <property type="entry name" value="HTHMERR"/>
</dbReference>
<keyword evidence="3" id="KW-0804">Transcription</keyword>
<dbReference type="Proteomes" id="UP000005953">
    <property type="component" value="Unassembled WGS sequence"/>
</dbReference>